<name>A0ACB9K8W6_9ASTR</name>
<evidence type="ECO:0000313" key="1">
    <source>
        <dbReference type="EMBL" id="KAI3828635.1"/>
    </source>
</evidence>
<dbReference type="Proteomes" id="UP001056120">
    <property type="component" value="Linkage Group LG01"/>
</dbReference>
<comment type="caution">
    <text evidence="1">The sequence shown here is derived from an EMBL/GenBank/DDBJ whole genome shotgun (WGS) entry which is preliminary data.</text>
</comment>
<accession>A0ACB9K8W6</accession>
<reference evidence="1 2" key="2">
    <citation type="journal article" date="2022" name="Mol. Ecol. Resour.">
        <title>The genomes of chicory, endive, great burdock and yacon provide insights into Asteraceae paleo-polyploidization history and plant inulin production.</title>
        <authorList>
            <person name="Fan W."/>
            <person name="Wang S."/>
            <person name="Wang H."/>
            <person name="Wang A."/>
            <person name="Jiang F."/>
            <person name="Liu H."/>
            <person name="Zhao H."/>
            <person name="Xu D."/>
            <person name="Zhang Y."/>
        </authorList>
    </citation>
    <scope>NUCLEOTIDE SEQUENCE [LARGE SCALE GENOMIC DNA]</scope>
    <source>
        <strain evidence="2">cv. Yunnan</strain>
        <tissue evidence="1">Leaves</tissue>
    </source>
</reference>
<evidence type="ECO:0000313" key="2">
    <source>
        <dbReference type="Proteomes" id="UP001056120"/>
    </source>
</evidence>
<dbReference type="EMBL" id="CM042018">
    <property type="protein sequence ID" value="KAI3828635.1"/>
    <property type="molecule type" value="Genomic_DNA"/>
</dbReference>
<proteinExistence type="predicted"/>
<sequence length="103" mass="11389">MLPSVTTSASIGLRPTTATVRTTGNTSYCHYSMKPPSPPPITASTTRNHRRSVVYFPQGHNEQLGEDEEQPKNLGSVKLVILLVMLQLGEVGEQLILFVMFYI</sequence>
<reference evidence="2" key="1">
    <citation type="journal article" date="2022" name="Mol. Ecol. Resour.">
        <title>The genomes of chicory, endive, great burdock and yacon provide insights into Asteraceae palaeo-polyploidization history and plant inulin production.</title>
        <authorList>
            <person name="Fan W."/>
            <person name="Wang S."/>
            <person name="Wang H."/>
            <person name="Wang A."/>
            <person name="Jiang F."/>
            <person name="Liu H."/>
            <person name="Zhao H."/>
            <person name="Xu D."/>
            <person name="Zhang Y."/>
        </authorList>
    </citation>
    <scope>NUCLEOTIDE SEQUENCE [LARGE SCALE GENOMIC DNA]</scope>
    <source>
        <strain evidence="2">cv. Yunnan</strain>
    </source>
</reference>
<keyword evidence="2" id="KW-1185">Reference proteome</keyword>
<gene>
    <name evidence="1" type="ORF">L1987_02742</name>
</gene>
<organism evidence="1 2">
    <name type="scientific">Smallanthus sonchifolius</name>
    <dbReference type="NCBI Taxonomy" id="185202"/>
    <lineage>
        <taxon>Eukaryota</taxon>
        <taxon>Viridiplantae</taxon>
        <taxon>Streptophyta</taxon>
        <taxon>Embryophyta</taxon>
        <taxon>Tracheophyta</taxon>
        <taxon>Spermatophyta</taxon>
        <taxon>Magnoliopsida</taxon>
        <taxon>eudicotyledons</taxon>
        <taxon>Gunneridae</taxon>
        <taxon>Pentapetalae</taxon>
        <taxon>asterids</taxon>
        <taxon>campanulids</taxon>
        <taxon>Asterales</taxon>
        <taxon>Asteraceae</taxon>
        <taxon>Asteroideae</taxon>
        <taxon>Heliantheae alliance</taxon>
        <taxon>Millerieae</taxon>
        <taxon>Smallanthus</taxon>
    </lineage>
</organism>
<protein>
    <submittedName>
        <fullName evidence="1">Uncharacterized protein</fullName>
    </submittedName>
</protein>